<proteinExistence type="predicted"/>
<feature type="domain" description="AT3G52170-like helix-turn-helix" evidence="2">
    <location>
        <begin position="31"/>
        <end position="79"/>
    </location>
</feature>
<comment type="caution">
    <text evidence="3">The sequence shown here is derived from an EMBL/GenBank/DDBJ whole genome shotgun (WGS) entry which is preliminary data.</text>
</comment>
<gene>
    <name evidence="3" type="ORF">Scep_015392</name>
</gene>
<organism evidence="3 4">
    <name type="scientific">Stephania cephalantha</name>
    <dbReference type="NCBI Taxonomy" id="152367"/>
    <lineage>
        <taxon>Eukaryota</taxon>
        <taxon>Viridiplantae</taxon>
        <taxon>Streptophyta</taxon>
        <taxon>Embryophyta</taxon>
        <taxon>Tracheophyta</taxon>
        <taxon>Spermatophyta</taxon>
        <taxon>Magnoliopsida</taxon>
        <taxon>Ranunculales</taxon>
        <taxon>Menispermaceae</taxon>
        <taxon>Menispermoideae</taxon>
        <taxon>Cissampelideae</taxon>
        <taxon>Stephania</taxon>
    </lineage>
</organism>
<evidence type="ECO:0000313" key="4">
    <source>
        <dbReference type="Proteomes" id="UP001419268"/>
    </source>
</evidence>
<dbReference type="AlphaFoldDB" id="A0AAP0J2W7"/>
<evidence type="ECO:0000259" key="2">
    <source>
        <dbReference type="Pfam" id="PF25896"/>
    </source>
</evidence>
<accession>A0AAP0J2W7</accession>
<dbReference type="InterPro" id="IPR058942">
    <property type="entry name" value="AT3G52170-like"/>
</dbReference>
<sequence length="467" mass="50913">MHAVKVGWGGQTFALARCSDSGGKKSRVRRSKEERKSMVESFIKKYQKSNNGSFPSLNLTHKEVGGSFYTVREIVREIIQDNRVLGPAKLTMDDQNMAQIFEQYPLGSISTNPSSQLSLSLDANNNNFITSEPQIVNGVVSTSNEEFSQSQKQIVDSIGNINGILVDNQYGEVHASELDEQYEEADASKFPSHTEEEMLDTDVKTRKEELQNSFITSSEVASMERDVVVETFPIRAATILAHNTEGKSEELGKLTGNLDVKGTEVEVASTLEKPGYLLDQMDPYVGKHSIDSLDKKATFDLADPLSESSSTSSNINNGTDSVDGSGLHVDVLPKDDLTLGVADQTEGAVGLQPEPTSNEDSTVSTDANNTSTSHGEYISQEAVWVEAKIDVSSSSRINKGSEPVSQAAVVEPNADNNNINKGRSSTLNRAKLESWEGASKRPAREEHNPFFAAVRAFVSAFVKFWTG</sequence>
<dbReference type="PANTHER" id="PTHR34568:SF1">
    <property type="entry name" value="DNA BINDING PROTEIN"/>
    <property type="match status" value="1"/>
</dbReference>
<protein>
    <recommendedName>
        <fullName evidence="2">AT3G52170-like helix-turn-helix domain-containing protein</fullName>
    </recommendedName>
</protein>
<keyword evidence="4" id="KW-1185">Reference proteome</keyword>
<dbReference type="Pfam" id="PF25896">
    <property type="entry name" value="HTH_AT3G52170"/>
    <property type="match status" value="1"/>
</dbReference>
<dbReference type="InterPro" id="IPR058941">
    <property type="entry name" value="HTH_AT3G52170-like"/>
</dbReference>
<dbReference type="EMBL" id="JBBNAG010000006">
    <property type="protein sequence ID" value="KAK9126546.1"/>
    <property type="molecule type" value="Genomic_DNA"/>
</dbReference>
<feature type="region of interest" description="Disordered" evidence="1">
    <location>
        <begin position="303"/>
        <end position="329"/>
    </location>
</feature>
<evidence type="ECO:0000256" key="1">
    <source>
        <dbReference type="SAM" id="MobiDB-lite"/>
    </source>
</evidence>
<reference evidence="3 4" key="1">
    <citation type="submission" date="2024-01" db="EMBL/GenBank/DDBJ databases">
        <title>Genome assemblies of Stephania.</title>
        <authorList>
            <person name="Yang L."/>
        </authorList>
    </citation>
    <scope>NUCLEOTIDE SEQUENCE [LARGE SCALE GENOMIC DNA]</scope>
    <source>
        <strain evidence="3">JXDWG</strain>
        <tissue evidence="3">Leaf</tissue>
    </source>
</reference>
<dbReference type="PANTHER" id="PTHR34568">
    <property type="entry name" value="RRM DOMAIN-CONTAINING PROTEIN"/>
    <property type="match status" value="1"/>
</dbReference>
<feature type="compositionally biased region" description="Polar residues" evidence="1">
    <location>
        <begin position="354"/>
        <end position="374"/>
    </location>
</feature>
<evidence type="ECO:0000313" key="3">
    <source>
        <dbReference type="EMBL" id="KAK9126546.1"/>
    </source>
</evidence>
<dbReference type="Proteomes" id="UP001419268">
    <property type="component" value="Unassembled WGS sequence"/>
</dbReference>
<name>A0AAP0J2W7_9MAGN</name>
<feature type="region of interest" description="Disordered" evidence="1">
    <location>
        <begin position="346"/>
        <end position="374"/>
    </location>
</feature>